<reference evidence="4" key="1">
    <citation type="submission" date="2025-08" db="UniProtKB">
        <authorList>
            <consortium name="RefSeq"/>
        </authorList>
    </citation>
    <scope>IDENTIFICATION</scope>
    <source>
        <strain evidence="4">Ishihara</strain>
        <tissue evidence="4">Whole body</tissue>
    </source>
</reference>
<keyword evidence="3" id="KW-1185">Reference proteome</keyword>
<evidence type="ECO:0000256" key="1">
    <source>
        <dbReference type="SAM" id="MobiDB-lite"/>
    </source>
</evidence>
<protein>
    <submittedName>
        <fullName evidence="4">Uncharacterized protein</fullName>
    </submittedName>
</protein>
<accession>A0A9J7J0X3</accession>
<feature type="region of interest" description="Disordered" evidence="1">
    <location>
        <begin position="521"/>
        <end position="553"/>
    </location>
</feature>
<feature type="region of interest" description="Disordered" evidence="1">
    <location>
        <begin position="566"/>
        <end position="586"/>
    </location>
</feature>
<proteinExistence type="predicted"/>
<organism evidence="3 4">
    <name type="scientific">Spodoptera litura</name>
    <name type="common">Asian cotton leafworm</name>
    <dbReference type="NCBI Taxonomy" id="69820"/>
    <lineage>
        <taxon>Eukaryota</taxon>
        <taxon>Metazoa</taxon>
        <taxon>Ecdysozoa</taxon>
        <taxon>Arthropoda</taxon>
        <taxon>Hexapoda</taxon>
        <taxon>Insecta</taxon>
        <taxon>Pterygota</taxon>
        <taxon>Neoptera</taxon>
        <taxon>Endopterygota</taxon>
        <taxon>Lepidoptera</taxon>
        <taxon>Glossata</taxon>
        <taxon>Ditrysia</taxon>
        <taxon>Noctuoidea</taxon>
        <taxon>Noctuidae</taxon>
        <taxon>Amphipyrinae</taxon>
        <taxon>Spodoptera</taxon>
    </lineage>
</organism>
<feature type="chain" id="PRO_5039907277" evidence="2">
    <location>
        <begin position="18"/>
        <end position="598"/>
    </location>
</feature>
<gene>
    <name evidence="4" type="primary">LOC111359191</name>
</gene>
<dbReference type="AlphaFoldDB" id="A0A9J7J0X3"/>
<feature type="signal peptide" evidence="2">
    <location>
        <begin position="1"/>
        <end position="17"/>
    </location>
</feature>
<feature type="region of interest" description="Disordered" evidence="1">
    <location>
        <begin position="410"/>
        <end position="457"/>
    </location>
</feature>
<dbReference type="KEGG" id="sliu:111359191"/>
<sequence length="598" mass="68680">MKLAIYLLLTQIGYILAKSVYVPPCKNHSESLRIARSDEKTSITPLNFDRNSEDVFEKNSMLKSNDNNPEKLPNFNANYNQMQTRRYLFNNQPEHLAKWPTNLNKMENKNKANAVPVSYQAIDPKNIFVYGLYPTKVTKNRLTNNDTKPTNNTKYNKTITDYNELDKNEDKDTEIQKYNNQTNDSQFEFETTSRNADVANIRELRQHLLDHLLDYFVNIIIEEYNHNVTRKKNSKDVIEVENKLRNYYGPQTDVLEVDDANYDDHDFEYDNYRRKSDDETEADLNKDDHVVEKNNTDKELVETPKNDTEIKTLQLPQQPTNKDPVYIDDVSNTTIMIPIIEDYDDSLEIVASTIYKKRENNDTIIETTETSLNNLDNIATTTDKYDILQEIKPINVSDNVTDDDLYVNEEEDSTEKLVFEDFPDSDDYSSIENDTSASVTDKTTNDENITVSTNDGEADNDISARRILNDDLVLNSDGKQNKTKTSGSKLTPLISRQRELNEKIVIVSSPYSSEQELSINVNNKHIKSKKSRKSSKKQKKDGRISRPDNRNCGGCVAAENGGLVSFENKSPFRHRSGRGRRSLQRGTVKCASRVPSCL</sequence>
<evidence type="ECO:0000313" key="4">
    <source>
        <dbReference type="RefSeq" id="XP_022830420.1"/>
    </source>
</evidence>
<feature type="compositionally biased region" description="Basic residues" evidence="1">
    <location>
        <begin position="524"/>
        <end position="540"/>
    </location>
</feature>
<name>A0A9J7J0X3_SPOLT</name>
<evidence type="ECO:0000313" key="3">
    <source>
        <dbReference type="Proteomes" id="UP000301870"/>
    </source>
</evidence>
<feature type="compositionally biased region" description="Polar residues" evidence="1">
    <location>
        <begin position="430"/>
        <end position="455"/>
    </location>
</feature>
<dbReference type="OrthoDB" id="7484716at2759"/>
<keyword evidence="2" id="KW-0732">Signal</keyword>
<feature type="compositionally biased region" description="Basic residues" evidence="1">
    <location>
        <begin position="571"/>
        <end position="583"/>
    </location>
</feature>
<dbReference type="Proteomes" id="UP000301870">
    <property type="component" value="Chromosome 3"/>
</dbReference>
<feature type="region of interest" description="Disordered" evidence="1">
    <location>
        <begin position="475"/>
        <end position="494"/>
    </location>
</feature>
<dbReference type="RefSeq" id="XP_022830420.1">
    <property type="nucleotide sequence ID" value="XM_022974652.1"/>
</dbReference>
<evidence type="ECO:0000256" key="2">
    <source>
        <dbReference type="SAM" id="SignalP"/>
    </source>
</evidence>
<dbReference type="GeneID" id="111359191"/>